<dbReference type="GO" id="GO:0000976">
    <property type="term" value="F:transcription cis-regulatory region binding"/>
    <property type="evidence" value="ECO:0007669"/>
    <property type="project" value="TreeGrafter"/>
</dbReference>
<protein>
    <submittedName>
        <fullName evidence="6">LacI family DNA-binding transcriptional regulator</fullName>
    </submittedName>
</protein>
<feature type="domain" description="HTH cro/C1-type" evidence="5">
    <location>
        <begin position="18"/>
        <end position="62"/>
    </location>
</feature>
<dbReference type="PANTHER" id="PTHR30146">
    <property type="entry name" value="LACI-RELATED TRANSCRIPTIONAL REPRESSOR"/>
    <property type="match status" value="1"/>
</dbReference>
<sequence length="343" mass="36415">MTARTTAKPGKIRHETASLATVARETGVSVATVSRIVNGKSGRASSETVARVAEAIERLGYRPNPIGRALRRRASRVVAMLSPNLDNPAMAAIAVSTEAALRDAGYVMILCDTHDRPELQDDYLLAMRDQLVAGYIMVSAVRSQGLEQALGRGDPIVFVARRNPLGGGAFVGIDDRGAGADAADFMLARGIERPAVLMAAQNISSTAERAAGFIERLVARGVPADAIRRASAPGLSHIEIGYAAAQALVRDGGWPQGALCVSDLIAYGAYRLAAESGVAIPRDCMLVGVDGNAINNWIAPWLTSIRIPYEIFGRHVLEQLRLQWSGAATSEIHVPHEPLAAKP</sequence>
<dbReference type="SUPFAM" id="SSF47413">
    <property type="entry name" value="lambda repressor-like DNA-binding domains"/>
    <property type="match status" value="1"/>
</dbReference>
<dbReference type="PANTHER" id="PTHR30146:SF109">
    <property type="entry name" value="HTH-TYPE TRANSCRIPTIONAL REGULATOR GALS"/>
    <property type="match status" value="1"/>
</dbReference>
<keyword evidence="7" id="KW-1185">Reference proteome</keyword>
<dbReference type="CDD" id="cd06267">
    <property type="entry name" value="PBP1_LacI_sugar_binding-like"/>
    <property type="match status" value="1"/>
</dbReference>
<evidence type="ECO:0000259" key="5">
    <source>
        <dbReference type="PROSITE" id="PS50943"/>
    </source>
</evidence>
<gene>
    <name evidence="6" type="ORF">IED13_22895</name>
</gene>
<dbReference type="InterPro" id="IPR046335">
    <property type="entry name" value="LacI/GalR-like_sensor"/>
</dbReference>
<dbReference type="GO" id="GO:0003700">
    <property type="term" value="F:DNA-binding transcription factor activity"/>
    <property type="evidence" value="ECO:0007669"/>
    <property type="project" value="TreeGrafter"/>
</dbReference>
<dbReference type="Proteomes" id="UP000619295">
    <property type="component" value="Unassembled WGS sequence"/>
</dbReference>
<feature type="domain" description="HTH lacI-type" evidence="4">
    <location>
        <begin position="17"/>
        <end position="72"/>
    </location>
</feature>
<dbReference type="Pfam" id="PF00356">
    <property type="entry name" value="LacI"/>
    <property type="match status" value="1"/>
</dbReference>
<dbReference type="Gene3D" id="3.40.50.2300">
    <property type="match status" value="2"/>
</dbReference>
<evidence type="ECO:0000259" key="4">
    <source>
        <dbReference type="PROSITE" id="PS50932"/>
    </source>
</evidence>
<dbReference type="AlphaFoldDB" id="A0A927EC46"/>
<dbReference type="InterPro" id="IPR001387">
    <property type="entry name" value="Cro/C1-type_HTH"/>
</dbReference>
<dbReference type="PROSITE" id="PS50943">
    <property type="entry name" value="HTH_CROC1"/>
    <property type="match status" value="1"/>
</dbReference>
<reference evidence="6" key="1">
    <citation type="submission" date="2020-09" db="EMBL/GenBank/DDBJ databases">
        <title>Bosea spartocytisi sp. nov. a root nodule endophyte of Spartocytisus supranubius in the high mountain ecosystem fo the Teide National Park (Canary Islands, Spain).</title>
        <authorList>
            <person name="Pulido-Suarez L."/>
            <person name="Peix A."/>
            <person name="Igual J.M."/>
            <person name="Socas-Perez N."/>
            <person name="Velazquez E."/>
            <person name="Flores-Felix J.D."/>
            <person name="Leon-Barrios M."/>
        </authorList>
    </citation>
    <scope>NUCLEOTIDE SEQUENCE</scope>
    <source>
        <strain evidence="6">SSUT16</strain>
    </source>
</reference>
<organism evidence="6 7">
    <name type="scientific">Bosea spartocytisi</name>
    <dbReference type="NCBI Taxonomy" id="2773451"/>
    <lineage>
        <taxon>Bacteria</taxon>
        <taxon>Pseudomonadati</taxon>
        <taxon>Pseudomonadota</taxon>
        <taxon>Alphaproteobacteria</taxon>
        <taxon>Hyphomicrobiales</taxon>
        <taxon>Boseaceae</taxon>
        <taxon>Bosea</taxon>
    </lineage>
</organism>
<evidence type="ECO:0000256" key="2">
    <source>
        <dbReference type="ARBA" id="ARBA00023125"/>
    </source>
</evidence>
<dbReference type="SUPFAM" id="SSF53822">
    <property type="entry name" value="Periplasmic binding protein-like I"/>
    <property type="match status" value="1"/>
</dbReference>
<dbReference type="SMART" id="SM00354">
    <property type="entry name" value="HTH_LACI"/>
    <property type="match status" value="1"/>
</dbReference>
<keyword evidence="3" id="KW-0804">Transcription</keyword>
<keyword evidence="2 6" id="KW-0238">DNA-binding</keyword>
<dbReference type="CDD" id="cd01392">
    <property type="entry name" value="HTH_LacI"/>
    <property type="match status" value="1"/>
</dbReference>
<dbReference type="InterPro" id="IPR000843">
    <property type="entry name" value="HTH_LacI"/>
</dbReference>
<evidence type="ECO:0000313" key="7">
    <source>
        <dbReference type="Proteomes" id="UP000619295"/>
    </source>
</evidence>
<evidence type="ECO:0000313" key="6">
    <source>
        <dbReference type="EMBL" id="MBD3848556.1"/>
    </source>
</evidence>
<dbReference type="Gene3D" id="1.10.260.40">
    <property type="entry name" value="lambda repressor-like DNA-binding domains"/>
    <property type="match status" value="1"/>
</dbReference>
<name>A0A927EC46_9HYPH</name>
<dbReference type="Pfam" id="PF13377">
    <property type="entry name" value="Peripla_BP_3"/>
    <property type="match status" value="1"/>
</dbReference>
<dbReference type="InterPro" id="IPR010982">
    <property type="entry name" value="Lambda_DNA-bd_dom_sf"/>
</dbReference>
<accession>A0A927EC46</accession>
<dbReference type="RefSeq" id="WP_051988423.1">
    <property type="nucleotide sequence ID" value="NZ_JACXWY010000019.1"/>
</dbReference>
<dbReference type="PROSITE" id="PS50932">
    <property type="entry name" value="HTH_LACI_2"/>
    <property type="match status" value="1"/>
</dbReference>
<evidence type="ECO:0000256" key="1">
    <source>
        <dbReference type="ARBA" id="ARBA00023015"/>
    </source>
</evidence>
<proteinExistence type="predicted"/>
<evidence type="ECO:0000256" key="3">
    <source>
        <dbReference type="ARBA" id="ARBA00023163"/>
    </source>
</evidence>
<keyword evidence="1" id="KW-0805">Transcription regulation</keyword>
<dbReference type="InterPro" id="IPR028082">
    <property type="entry name" value="Peripla_BP_I"/>
</dbReference>
<comment type="caution">
    <text evidence="6">The sequence shown here is derived from an EMBL/GenBank/DDBJ whole genome shotgun (WGS) entry which is preliminary data.</text>
</comment>
<dbReference type="EMBL" id="JACXWY010000019">
    <property type="protein sequence ID" value="MBD3848556.1"/>
    <property type="molecule type" value="Genomic_DNA"/>
</dbReference>